<name>A0ABY1QT14_9BACT</name>
<gene>
    <name evidence="1" type="ORF">SAMN06265222_12447</name>
</gene>
<organism evidence="1 2">
    <name type="scientific">Neorhodopirellula lusitana</name>
    <dbReference type="NCBI Taxonomy" id="445327"/>
    <lineage>
        <taxon>Bacteria</taxon>
        <taxon>Pseudomonadati</taxon>
        <taxon>Planctomycetota</taxon>
        <taxon>Planctomycetia</taxon>
        <taxon>Pirellulales</taxon>
        <taxon>Pirellulaceae</taxon>
        <taxon>Neorhodopirellula</taxon>
    </lineage>
</organism>
<dbReference type="Proteomes" id="UP001158067">
    <property type="component" value="Unassembled WGS sequence"/>
</dbReference>
<protein>
    <submittedName>
        <fullName evidence="1">Uncharacterized protein</fullName>
    </submittedName>
</protein>
<comment type="caution">
    <text evidence="1">The sequence shown here is derived from an EMBL/GenBank/DDBJ whole genome shotgun (WGS) entry which is preliminary data.</text>
</comment>
<proteinExistence type="predicted"/>
<evidence type="ECO:0000313" key="1">
    <source>
        <dbReference type="EMBL" id="SMP78086.1"/>
    </source>
</evidence>
<sequence>MVLRIRKSQRGHYGVTRFDTFNAYLLMFRIPIAAIVIELRPVTGESGSAAAAIIGRQKRDFSF</sequence>
<keyword evidence="2" id="KW-1185">Reference proteome</keyword>
<accession>A0ABY1QT14</accession>
<reference evidence="1 2" key="1">
    <citation type="submission" date="2017-05" db="EMBL/GenBank/DDBJ databases">
        <authorList>
            <person name="Varghese N."/>
            <person name="Submissions S."/>
        </authorList>
    </citation>
    <scope>NUCLEOTIDE SEQUENCE [LARGE SCALE GENOMIC DNA]</scope>
    <source>
        <strain evidence="1 2">DSM 25457</strain>
    </source>
</reference>
<dbReference type="EMBL" id="FXUG01000024">
    <property type="protein sequence ID" value="SMP78086.1"/>
    <property type="molecule type" value="Genomic_DNA"/>
</dbReference>
<evidence type="ECO:0000313" key="2">
    <source>
        <dbReference type="Proteomes" id="UP001158067"/>
    </source>
</evidence>